<comment type="similarity">
    <text evidence="2">Belongs to the autoinducer-2 exporter (AI-2E) (TC 2.A.86) family.</text>
</comment>
<dbReference type="Proteomes" id="UP000675880">
    <property type="component" value="Unassembled WGS sequence"/>
</dbReference>
<keyword evidence="4" id="KW-1003">Cell membrane</keyword>
<evidence type="ECO:0000256" key="3">
    <source>
        <dbReference type="ARBA" id="ARBA00022448"/>
    </source>
</evidence>
<feature type="transmembrane region" description="Helical" evidence="8">
    <location>
        <begin position="186"/>
        <end position="204"/>
    </location>
</feature>
<keyword evidence="10" id="KW-1185">Reference proteome</keyword>
<evidence type="ECO:0000256" key="7">
    <source>
        <dbReference type="ARBA" id="ARBA00023136"/>
    </source>
</evidence>
<gene>
    <name evidence="9" type="ORF">NSPZN2_100168</name>
</gene>
<feature type="transmembrane region" description="Helical" evidence="8">
    <location>
        <begin position="48"/>
        <end position="73"/>
    </location>
</feature>
<evidence type="ECO:0000256" key="1">
    <source>
        <dbReference type="ARBA" id="ARBA00004651"/>
    </source>
</evidence>
<evidence type="ECO:0000256" key="6">
    <source>
        <dbReference type="ARBA" id="ARBA00022989"/>
    </source>
</evidence>
<protein>
    <submittedName>
        <fullName evidence="9">AI-2E family transporter</fullName>
    </submittedName>
</protein>
<dbReference type="InterPro" id="IPR002549">
    <property type="entry name" value="AI-2E-like"/>
</dbReference>
<feature type="transmembrane region" description="Helical" evidence="8">
    <location>
        <begin position="343"/>
        <end position="370"/>
    </location>
</feature>
<feature type="transmembrane region" description="Helical" evidence="8">
    <location>
        <begin position="303"/>
        <end position="323"/>
    </location>
</feature>
<dbReference type="PANTHER" id="PTHR21716">
    <property type="entry name" value="TRANSMEMBRANE PROTEIN"/>
    <property type="match status" value="1"/>
</dbReference>
<comment type="caution">
    <text evidence="9">The sequence shown here is derived from an EMBL/GenBank/DDBJ whole genome shotgun (WGS) entry which is preliminary data.</text>
</comment>
<feature type="transmembrane region" description="Helical" evidence="8">
    <location>
        <begin position="263"/>
        <end position="291"/>
    </location>
</feature>
<feature type="transmembrane region" description="Helical" evidence="8">
    <location>
        <begin position="94"/>
        <end position="115"/>
    </location>
</feature>
<evidence type="ECO:0000256" key="5">
    <source>
        <dbReference type="ARBA" id="ARBA00022692"/>
    </source>
</evidence>
<dbReference type="EMBL" id="CAJNBJ010000002">
    <property type="protein sequence ID" value="CAE6727289.1"/>
    <property type="molecule type" value="Genomic_DNA"/>
</dbReference>
<dbReference type="RefSeq" id="WP_213041538.1">
    <property type="nucleotide sequence ID" value="NZ_CAJNBJ010000002.1"/>
</dbReference>
<dbReference type="PANTHER" id="PTHR21716:SF53">
    <property type="entry name" value="PERMEASE PERM-RELATED"/>
    <property type="match status" value="1"/>
</dbReference>
<evidence type="ECO:0000256" key="4">
    <source>
        <dbReference type="ARBA" id="ARBA00022475"/>
    </source>
</evidence>
<feature type="transmembrane region" description="Helical" evidence="8">
    <location>
        <begin position="238"/>
        <end position="257"/>
    </location>
</feature>
<name>A0ABM8R148_9BACT</name>
<evidence type="ECO:0000256" key="2">
    <source>
        <dbReference type="ARBA" id="ARBA00009773"/>
    </source>
</evidence>
<keyword evidence="5 8" id="KW-0812">Transmembrane</keyword>
<keyword evidence="6 8" id="KW-1133">Transmembrane helix</keyword>
<evidence type="ECO:0000256" key="8">
    <source>
        <dbReference type="SAM" id="Phobius"/>
    </source>
</evidence>
<keyword evidence="3" id="KW-0813">Transport</keyword>
<sequence>MTPDSSTLLATRMTQPEPIQRVEPAPADRHLWQITPIRDLLWGGGLLFLLWFGYYLRGVFTPVLIALLLAYLFNPLIRRAEERWHIPRPVSISVILFLSAVLTLSLMTWLGPLLAEQVQSFAERVPGYLQSIAQRYHVRLGDFSEHLSTIATSLREDPLSILRPIFSGTGQAFGLLGTVIGTTTDVVIAFILIPIYFFFFAWRFDHSLEQLKRYIPFGYRARVRRIVTRMDQAVSGFFRGRLTIALGSAVLYSLGWAMTGIRYWFLLGLITGVLTIIPYASLIGWPLAVLLKYLDVLSAENGTFDLMTIVVWPSLAYLLVQFIESWLLTPWVQSQSMDMSAVTVLIVVFVGGALGGFYGLLLAIPIAACLKILGEELALPQLARHAATPTRSETQRKEAL</sequence>
<evidence type="ECO:0000313" key="10">
    <source>
        <dbReference type="Proteomes" id="UP000675880"/>
    </source>
</evidence>
<keyword evidence="7 8" id="KW-0472">Membrane</keyword>
<accession>A0ABM8R148</accession>
<proteinExistence type="inferred from homology"/>
<comment type="subcellular location">
    <subcellularLocation>
        <location evidence="1">Cell membrane</location>
        <topology evidence="1">Multi-pass membrane protein</topology>
    </subcellularLocation>
</comment>
<evidence type="ECO:0000313" key="9">
    <source>
        <dbReference type="EMBL" id="CAE6727289.1"/>
    </source>
</evidence>
<dbReference type="Pfam" id="PF01594">
    <property type="entry name" value="AI-2E_transport"/>
    <property type="match status" value="1"/>
</dbReference>
<organism evidence="9 10">
    <name type="scientific">Nitrospira defluvii</name>
    <dbReference type="NCBI Taxonomy" id="330214"/>
    <lineage>
        <taxon>Bacteria</taxon>
        <taxon>Pseudomonadati</taxon>
        <taxon>Nitrospirota</taxon>
        <taxon>Nitrospiria</taxon>
        <taxon>Nitrospirales</taxon>
        <taxon>Nitrospiraceae</taxon>
        <taxon>Nitrospira</taxon>
    </lineage>
</organism>
<reference evidence="9 10" key="1">
    <citation type="submission" date="2021-02" db="EMBL/GenBank/DDBJ databases">
        <authorList>
            <person name="Han P."/>
        </authorList>
    </citation>
    <scope>NUCLEOTIDE SEQUENCE [LARGE SCALE GENOMIC DNA]</scope>
    <source>
        <strain evidence="9">Candidatus Nitrospira sp. ZN2</strain>
    </source>
</reference>